<evidence type="ECO:0000313" key="1">
    <source>
        <dbReference type="EMBL" id="OIQ80486.1"/>
    </source>
</evidence>
<gene>
    <name evidence="1" type="ORF">GALL_377600</name>
</gene>
<proteinExistence type="predicted"/>
<dbReference type="Gene3D" id="2.60.120.620">
    <property type="entry name" value="q2cbj1_9rhob like domain"/>
    <property type="match status" value="1"/>
</dbReference>
<evidence type="ECO:0008006" key="2">
    <source>
        <dbReference type="Google" id="ProtNLM"/>
    </source>
</evidence>
<accession>A0A1J5QA14</accession>
<protein>
    <recommendedName>
        <fullName evidence="2">2OG-Fe(II) oxygenase</fullName>
    </recommendedName>
</protein>
<sequence length="226" mass="26142">MSYPFVPEPASIADHFVQALRRAERNETPYLRWGLTNVFPEALCTAILVLPIVPPMLGKTDGTRNAYNMRRTFITPELRRQFPVCEKLAEALQSPAVARQFEETCNIRAEGTFLRAEYMQDTDGMWLEPHRDIPEKVFSMVIYLCTGPEAAEWGTDIYDDQKRWVGRSSAEFNTAAIFKAGPDTWHGFERRPINGVRRLMEINYVRDWNDRDQLAFPDRPISLTRP</sequence>
<dbReference type="AlphaFoldDB" id="A0A1J5QA14"/>
<reference evidence="1" key="1">
    <citation type="submission" date="2016-10" db="EMBL/GenBank/DDBJ databases">
        <title>Sequence of Gallionella enrichment culture.</title>
        <authorList>
            <person name="Poehlein A."/>
            <person name="Muehling M."/>
            <person name="Daniel R."/>
        </authorList>
    </citation>
    <scope>NUCLEOTIDE SEQUENCE</scope>
</reference>
<organism evidence="1">
    <name type="scientific">mine drainage metagenome</name>
    <dbReference type="NCBI Taxonomy" id="410659"/>
    <lineage>
        <taxon>unclassified sequences</taxon>
        <taxon>metagenomes</taxon>
        <taxon>ecological metagenomes</taxon>
    </lineage>
</organism>
<dbReference type="EMBL" id="MLJW01001054">
    <property type="protein sequence ID" value="OIQ80486.1"/>
    <property type="molecule type" value="Genomic_DNA"/>
</dbReference>
<name>A0A1J5QA14_9ZZZZ</name>
<comment type="caution">
    <text evidence="1">The sequence shown here is derived from an EMBL/GenBank/DDBJ whole genome shotgun (WGS) entry which is preliminary data.</text>
</comment>